<keyword evidence="2" id="KW-1185">Reference proteome</keyword>
<comment type="caution">
    <text evidence="1">The sequence shown here is derived from an EMBL/GenBank/DDBJ whole genome shotgun (WGS) entry which is preliminary data.</text>
</comment>
<evidence type="ECO:0000313" key="2">
    <source>
        <dbReference type="Proteomes" id="UP000291485"/>
    </source>
</evidence>
<organism evidence="1 2">
    <name type="scientific">Pedobacter frigidisoli</name>
    <dbReference type="NCBI Taxonomy" id="2530455"/>
    <lineage>
        <taxon>Bacteria</taxon>
        <taxon>Pseudomonadati</taxon>
        <taxon>Bacteroidota</taxon>
        <taxon>Sphingobacteriia</taxon>
        <taxon>Sphingobacteriales</taxon>
        <taxon>Sphingobacteriaceae</taxon>
        <taxon>Pedobacter</taxon>
    </lineage>
</organism>
<reference evidence="1 2" key="1">
    <citation type="submission" date="2019-02" db="EMBL/GenBank/DDBJ databases">
        <title>Pedobacter sp. RP-3-11 sp. nov., isolated from Arctic soil.</title>
        <authorList>
            <person name="Dahal R.H."/>
        </authorList>
    </citation>
    <scope>NUCLEOTIDE SEQUENCE [LARGE SCALE GENOMIC DNA]</scope>
    <source>
        <strain evidence="1 2">RP-3-11</strain>
    </source>
</reference>
<dbReference type="RefSeq" id="WP_131562596.1">
    <property type="nucleotide sequence ID" value="NZ_SJSN01000025.1"/>
</dbReference>
<evidence type="ECO:0000313" key="1">
    <source>
        <dbReference type="EMBL" id="TCD00260.1"/>
    </source>
</evidence>
<accession>A0A4R0NHZ0</accession>
<name>A0A4R0NHZ0_9SPHI</name>
<dbReference type="EMBL" id="SJSN01000025">
    <property type="protein sequence ID" value="TCD00260.1"/>
    <property type="molecule type" value="Genomic_DNA"/>
</dbReference>
<dbReference type="Proteomes" id="UP000291485">
    <property type="component" value="Unassembled WGS sequence"/>
</dbReference>
<dbReference type="AlphaFoldDB" id="A0A4R0NHZ0"/>
<sequence>MKNKINHTTILNSFFLKVLAIQKSIEAINNSWLASINLSIANHHFTDPINYLVQDDKKQVEHFNKLFNTDYKEIKWANKILSNAQIVISEDNKANISREFLSNIFCQLSVILFEHICVLLKDLSNSKGRNNFDVINDFDLEFRAEVLEFDKQKIIKTPTILILHNLRLFRNCITHNGGKISNLGSEFEEYNQKLKDGKYRDLEVYGSLKKKFFAIHYLEILGTSS</sequence>
<dbReference type="OrthoDB" id="9974354at2"/>
<gene>
    <name evidence="1" type="ORF">EZ449_20925</name>
</gene>
<proteinExistence type="predicted"/>
<protein>
    <submittedName>
        <fullName evidence="1">Uncharacterized protein</fullName>
    </submittedName>
</protein>